<dbReference type="Gene3D" id="3.40.50.300">
    <property type="entry name" value="P-loop containing nucleotide triphosphate hydrolases"/>
    <property type="match status" value="1"/>
</dbReference>
<dbReference type="Proteomes" id="UP001154282">
    <property type="component" value="Unassembled WGS sequence"/>
</dbReference>
<dbReference type="GO" id="GO:0035494">
    <property type="term" value="P:SNARE complex disassembly"/>
    <property type="evidence" value="ECO:0007669"/>
    <property type="project" value="InterPro"/>
</dbReference>
<evidence type="ECO:0000256" key="4">
    <source>
        <dbReference type="RuleBase" id="RU367045"/>
    </source>
</evidence>
<dbReference type="Pfam" id="PF00004">
    <property type="entry name" value="AAA"/>
    <property type="match status" value="1"/>
</dbReference>
<gene>
    <name evidence="7" type="ORF">LITE_LOCUS5578</name>
    <name evidence="8" type="ORF">LITE_LOCUS5651</name>
    <name evidence="9" type="ORF">LITE_LOCUS5656</name>
</gene>
<comment type="similarity">
    <text evidence="1 4">Belongs to the AAA ATPase family.</text>
</comment>
<organism evidence="8 10">
    <name type="scientific">Linum tenue</name>
    <dbReference type="NCBI Taxonomy" id="586396"/>
    <lineage>
        <taxon>Eukaryota</taxon>
        <taxon>Viridiplantae</taxon>
        <taxon>Streptophyta</taxon>
        <taxon>Embryophyta</taxon>
        <taxon>Tracheophyta</taxon>
        <taxon>Spermatophyta</taxon>
        <taxon>Magnoliopsida</taxon>
        <taxon>eudicotyledons</taxon>
        <taxon>Gunneridae</taxon>
        <taxon>Pentapetalae</taxon>
        <taxon>rosids</taxon>
        <taxon>fabids</taxon>
        <taxon>Malpighiales</taxon>
        <taxon>Linaceae</taxon>
        <taxon>Linum</taxon>
    </lineage>
</organism>
<keyword evidence="4" id="KW-0378">Hydrolase</keyword>
<feature type="domain" description="AAA ATPase AAA+ lid" evidence="6">
    <location>
        <begin position="87"/>
        <end position="122"/>
    </location>
</feature>
<sequence length="162" mass="17994">MGGSTRAAEVARHRIVQQLATKMDGMKALNNILLIGVTNRKDLLPEELLRPGRFELKVKFSLPDESGRLQILEILTDNMENSFLAPDVNLQELAARTEKYSGAELEALVNSSVSCAFNRASSVHPTKMGFDEESFKITMEDFLHALHPLASRPSGMMDFQST</sequence>
<name>A0AAV0HRE8_9ROSI</name>
<evidence type="ECO:0000259" key="5">
    <source>
        <dbReference type="Pfam" id="PF00004"/>
    </source>
</evidence>
<evidence type="ECO:0000256" key="3">
    <source>
        <dbReference type="ARBA" id="ARBA00022840"/>
    </source>
</evidence>
<dbReference type="PANTHER" id="PTHR23078">
    <property type="entry name" value="VESICULAR-FUSION PROTEIN NSF"/>
    <property type="match status" value="1"/>
</dbReference>
<dbReference type="GO" id="GO:0005524">
    <property type="term" value="F:ATP binding"/>
    <property type="evidence" value="ECO:0007669"/>
    <property type="project" value="UniProtKB-UniRule"/>
</dbReference>
<evidence type="ECO:0000313" key="7">
    <source>
        <dbReference type="EMBL" id="CAI0387711.1"/>
    </source>
</evidence>
<keyword evidence="4" id="KW-0460">Magnesium</keyword>
<dbReference type="InterPro" id="IPR003959">
    <property type="entry name" value="ATPase_AAA_core"/>
</dbReference>
<evidence type="ECO:0000313" key="8">
    <source>
        <dbReference type="EMBL" id="CAI0387871.1"/>
    </source>
</evidence>
<keyword evidence="4" id="KW-0813">Transport</keyword>
<dbReference type="GO" id="GO:0043001">
    <property type="term" value="P:Golgi to plasma membrane protein transport"/>
    <property type="evidence" value="ECO:0007669"/>
    <property type="project" value="TreeGrafter"/>
</dbReference>
<keyword evidence="4" id="KW-0653">Protein transport</keyword>
<keyword evidence="4" id="KW-0963">Cytoplasm</keyword>
<dbReference type="PANTHER" id="PTHR23078:SF3">
    <property type="entry name" value="VESICLE-FUSING ATPASE"/>
    <property type="match status" value="1"/>
</dbReference>
<dbReference type="GO" id="GO:0046872">
    <property type="term" value="F:metal ion binding"/>
    <property type="evidence" value="ECO:0007669"/>
    <property type="project" value="UniProtKB-UniRule"/>
</dbReference>
<keyword evidence="10" id="KW-1185">Reference proteome</keyword>
<comment type="subcellular location">
    <subcellularLocation>
        <location evidence="4">Cytoplasm</location>
    </subcellularLocation>
</comment>
<comment type="caution">
    <text evidence="8">The sequence shown here is derived from an EMBL/GenBank/DDBJ whole genome shotgun (WGS) entry which is preliminary data.</text>
</comment>
<dbReference type="GO" id="GO:0006891">
    <property type="term" value="P:intra-Golgi vesicle-mediated transport"/>
    <property type="evidence" value="ECO:0007669"/>
    <property type="project" value="TreeGrafter"/>
</dbReference>
<dbReference type="EMBL" id="CAMGYJ010000002">
    <property type="protein sequence ID" value="CAI0387711.1"/>
    <property type="molecule type" value="Genomic_DNA"/>
</dbReference>
<dbReference type="GO" id="GO:0016887">
    <property type="term" value="F:ATP hydrolysis activity"/>
    <property type="evidence" value="ECO:0007669"/>
    <property type="project" value="InterPro"/>
</dbReference>
<dbReference type="EC" id="3.6.4.6" evidence="4"/>
<feature type="domain" description="ATPase AAA-type core" evidence="5">
    <location>
        <begin position="7"/>
        <end position="61"/>
    </location>
</feature>
<dbReference type="InterPro" id="IPR039812">
    <property type="entry name" value="Vesicle-fus_ATPase"/>
</dbReference>
<dbReference type="EMBL" id="CAMGYJ010000002">
    <property type="protein sequence ID" value="CAI0387871.1"/>
    <property type="molecule type" value="Genomic_DNA"/>
</dbReference>
<dbReference type="SUPFAM" id="SSF52540">
    <property type="entry name" value="P-loop containing nucleoside triphosphate hydrolases"/>
    <property type="match status" value="1"/>
</dbReference>
<comment type="catalytic activity">
    <reaction evidence="4">
        <text>ATP + H2O = ADP + phosphate + H(+)</text>
        <dbReference type="Rhea" id="RHEA:13065"/>
        <dbReference type="ChEBI" id="CHEBI:15377"/>
        <dbReference type="ChEBI" id="CHEBI:15378"/>
        <dbReference type="ChEBI" id="CHEBI:30616"/>
        <dbReference type="ChEBI" id="CHEBI:43474"/>
        <dbReference type="ChEBI" id="CHEBI:456216"/>
        <dbReference type="EC" id="3.6.4.6"/>
    </reaction>
</comment>
<dbReference type="InterPro" id="IPR041569">
    <property type="entry name" value="AAA_lid_3"/>
</dbReference>
<accession>A0AAV0HRE8</accession>
<evidence type="ECO:0000313" key="10">
    <source>
        <dbReference type="Proteomes" id="UP001154282"/>
    </source>
</evidence>
<protein>
    <recommendedName>
        <fullName evidence="4">Vesicle-fusing ATPase</fullName>
        <ecNumber evidence="4">3.6.4.6</ecNumber>
    </recommendedName>
</protein>
<dbReference type="GO" id="GO:0005795">
    <property type="term" value="C:Golgi stack"/>
    <property type="evidence" value="ECO:0007669"/>
    <property type="project" value="TreeGrafter"/>
</dbReference>
<keyword evidence="4" id="KW-0479">Metal-binding</keyword>
<dbReference type="AlphaFoldDB" id="A0AAV0HRE8"/>
<keyword evidence="3 4" id="KW-0067">ATP-binding</keyword>
<keyword evidence="4" id="KW-0931">ER-Golgi transport</keyword>
<comment type="cofactor">
    <cofactor evidence="4">
        <name>Mg(2+)</name>
        <dbReference type="ChEBI" id="CHEBI:18420"/>
    </cofactor>
    <text evidence="4">Binds 1 Mg(2+) ion per subunit.</text>
</comment>
<evidence type="ECO:0000256" key="2">
    <source>
        <dbReference type="ARBA" id="ARBA00022741"/>
    </source>
</evidence>
<evidence type="ECO:0000313" key="9">
    <source>
        <dbReference type="EMBL" id="CAI0387884.1"/>
    </source>
</evidence>
<keyword evidence="2 4" id="KW-0547">Nucleotide-binding</keyword>
<dbReference type="Pfam" id="PF17862">
    <property type="entry name" value="AAA_lid_3"/>
    <property type="match status" value="1"/>
</dbReference>
<dbReference type="FunFam" id="1.10.8.60:FF:000115">
    <property type="entry name" value="N-ethylmaleimide-sensitive fusion protein, putative"/>
    <property type="match status" value="1"/>
</dbReference>
<reference evidence="8" key="1">
    <citation type="submission" date="2022-08" db="EMBL/GenBank/DDBJ databases">
        <authorList>
            <person name="Gutierrez-Valencia J."/>
        </authorList>
    </citation>
    <scope>NUCLEOTIDE SEQUENCE</scope>
</reference>
<comment type="function">
    <text evidence="4">Required for vesicle-mediated transport. Catalyzes the fusion of transport vesicles within the Golgi cisternae. Is also required for transport from the endoplasmic reticulum to the Golgi stack. Seems to function as a fusion protein required for the delivery of cargo proteins to all compartments of the Golgi stack independent of vesicle origin.</text>
</comment>
<proteinExistence type="inferred from homology"/>
<dbReference type="EMBL" id="CAMGYJ010000002">
    <property type="protein sequence ID" value="CAI0387884.1"/>
    <property type="molecule type" value="Genomic_DNA"/>
</dbReference>
<dbReference type="InterPro" id="IPR027417">
    <property type="entry name" value="P-loop_NTPase"/>
</dbReference>
<evidence type="ECO:0000259" key="6">
    <source>
        <dbReference type="Pfam" id="PF17862"/>
    </source>
</evidence>
<dbReference type="Gene3D" id="1.10.8.60">
    <property type="match status" value="1"/>
</dbReference>
<evidence type="ECO:0000256" key="1">
    <source>
        <dbReference type="ARBA" id="ARBA00006914"/>
    </source>
</evidence>